<organism evidence="7 8">
    <name type="scientific">Candida maltosa (strain Xu316)</name>
    <name type="common">Yeast</name>
    <dbReference type="NCBI Taxonomy" id="1245528"/>
    <lineage>
        <taxon>Eukaryota</taxon>
        <taxon>Fungi</taxon>
        <taxon>Dikarya</taxon>
        <taxon>Ascomycota</taxon>
        <taxon>Saccharomycotina</taxon>
        <taxon>Pichiomycetes</taxon>
        <taxon>Debaryomycetaceae</taxon>
        <taxon>Candida/Lodderomyces clade</taxon>
        <taxon>Candida</taxon>
    </lineage>
</organism>
<evidence type="ECO:0000256" key="2">
    <source>
        <dbReference type="ARBA" id="ARBA00005587"/>
    </source>
</evidence>
<keyword evidence="5 6" id="KW-0472">Membrane</keyword>
<proteinExistence type="inferred from homology"/>
<dbReference type="GO" id="GO:0015123">
    <property type="term" value="F:acetate transmembrane transporter activity"/>
    <property type="evidence" value="ECO:0007669"/>
    <property type="project" value="TreeGrafter"/>
</dbReference>
<evidence type="ECO:0000256" key="6">
    <source>
        <dbReference type="SAM" id="Phobius"/>
    </source>
</evidence>
<gene>
    <name evidence="7" type="ORF">G210_4606</name>
</gene>
<name>M3K6A7_CANMX</name>
<dbReference type="PANTHER" id="PTHR31123:SF1">
    <property type="entry name" value="ACCUMULATION OF DYADS PROTEIN 2-RELATED"/>
    <property type="match status" value="1"/>
</dbReference>
<dbReference type="InterPro" id="IPR051633">
    <property type="entry name" value="AceTr"/>
</dbReference>
<feature type="transmembrane region" description="Helical" evidence="6">
    <location>
        <begin position="130"/>
        <end position="155"/>
    </location>
</feature>
<keyword evidence="4 6" id="KW-1133">Transmembrane helix</keyword>
<keyword evidence="8" id="KW-1185">Reference proteome</keyword>
<dbReference type="OMA" id="CINTDQF"/>
<comment type="subcellular location">
    <subcellularLocation>
        <location evidence="1">Membrane</location>
        <topology evidence="1">Multi-pass membrane protein</topology>
    </subcellularLocation>
</comment>
<evidence type="ECO:0000313" key="8">
    <source>
        <dbReference type="Proteomes" id="UP000011777"/>
    </source>
</evidence>
<sequence>MSSDNSDTQKPTTSQDEAPIHHDIKSVTYSGDGDEFVIIGDQKYYRHELMQAFLGTLNPGYTTYTKNPFGNASALGLACFASTTFVLGLFYAHAKGIKQPNVMVGIAVFYGGLVEFLAGCYEFMNGNTFAYTVFCSYGSFWITLGCINVPSFGIISAYEDPVMLGNALGFFLLGWGLFTFMMLTLTVKATLPFMLLFVTLDTGFFVLAGAYMTGSVGAMKSGGIVLVISACCGFYGMIAGVATKYNSYFTLNALPIPQYHKKET</sequence>
<dbReference type="InterPro" id="IPR000791">
    <property type="entry name" value="Gpr1/Fun34/SatP-like"/>
</dbReference>
<dbReference type="NCBIfam" id="NF038013">
    <property type="entry name" value="AceTr_1"/>
    <property type="match status" value="1"/>
</dbReference>
<feature type="transmembrane region" description="Helical" evidence="6">
    <location>
        <begin position="72"/>
        <end position="92"/>
    </location>
</feature>
<comment type="caution">
    <text evidence="7">The sequence shown here is derived from an EMBL/GenBank/DDBJ whole genome shotgun (WGS) entry which is preliminary data.</text>
</comment>
<dbReference type="Pfam" id="PF01184">
    <property type="entry name" value="Gpr1_Fun34_YaaH"/>
    <property type="match status" value="1"/>
</dbReference>
<evidence type="ECO:0000256" key="1">
    <source>
        <dbReference type="ARBA" id="ARBA00004141"/>
    </source>
</evidence>
<feature type="transmembrane region" description="Helical" evidence="6">
    <location>
        <begin position="167"/>
        <end position="187"/>
    </location>
</feature>
<keyword evidence="3 6" id="KW-0812">Transmembrane</keyword>
<evidence type="ECO:0000256" key="3">
    <source>
        <dbReference type="ARBA" id="ARBA00022692"/>
    </source>
</evidence>
<feature type="transmembrane region" description="Helical" evidence="6">
    <location>
        <begin position="224"/>
        <end position="242"/>
    </location>
</feature>
<dbReference type="GO" id="GO:0005886">
    <property type="term" value="C:plasma membrane"/>
    <property type="evidence" value="ECO:0007669"/>
    <property type="project" value="TreeGrafter"/>
</dbReference>
<dbReference type="STRING" id="1245528.M3K6A7"/>
<dbReference type="AlphaFoldDB" id="M3K6A7"/>
<evidence type="ECO:0000256" key="5">
    <source>
        <dbReference type="ARBA" id="ARBA00023136"/>
    </source>
</evidence>
<reference evidence="7 8" key="1">
    <citation type="submission" date="2013-02" db="EMBL/GenBank/DDBJ databases">
        <title>Genome sequence of Candida maltosa Xu316, a potential industrial strain for xylitol and ethanol production.</title>
        <authorList>
            <person name="Yu J."/>
            <person name="Wang Q."/>
            <person name="Geng X."/>
            <person name="Bao W."/>
            <person name="He P."/>
            <person name="Cai J."/>
        </authorList>
    </citation>
    <scope>NUCLEOTIDE SEQUENCE [LARGE SCALE GENOMIC DNA]</scope>
    <source>
        <strain evidence="8">Xu316</strain>
    </source>
</reference>
<protein>
    <submittedName>
        <fullName evidence="7">Uncharacterized protein</fullName>
    </submittedName>
</protein>
<dbReference type="HOGENOM" id="CLU_051062_0_0_1"/>
<dbReference type="EMBL" id="AOGT01000290">
    <property type="protein sequence ID" value="EMG50354.1"/>
    <property type="molecule type" value="Genomic_DNA"/>
</dbReference>
<dbReference type="eggNOG" id="ENOG502QUJS">
    <property type="taxonomic scope" value="Eukaryota"/>
</dbReference>
<dbReference type="OrthoDB" id="3648309at2759"/>
<dbReference type="PANTHER" id="PTHR31123">
    <property type="entry name" value="ACCUMULATION OF DYADS PROTEIN 2-RELATED"/>
    <property type="match status" value="1"/>
</dbReference>
<dbReference type="Proteomes" id="UP000011777">
    <property type="component" value="Unassembled WGS sequence"/>
</dbReference>
<feature type="transmembrane region" description="Helical" evidence="6">
    <location>
        <begin position="104"/>
        <end position="124"/>
    </location>
</feature>
<comment type="similarity">
    <text evidence="2">Belongs to the acetate uptake transporter (AceTr) (TC 2.A.96) family.</text>
</comment>
<evidence type="ECO:0000256" key="4">
    <source>
        <dbReference type="ARBA" id="ARBA00022989"/>
    </source>
</evidence>
<evidence type="ECO:0000313" key="7">
    <source>
        <dbReference type="EMBL" id="EMG50354.1"/>
    </source>
</evidence>
<accession>M3K6A7</accession>
<feature type="transmembrane region" description="Helical" evidence="6">
    <location>
        <begin position="193"/>
        <end position="212"/>
    </location>
</feature>